<dbReference type="PROSITE" id="PS00061">
    <property type="entry name" value="ADH_SHORT"/>
    <property type="match status" value="1"/>
</dbReference>
<dbReference type="PRINTS" id="PR00080">
    <property type="entry name" value="SDRFAMILY"/>
</dbReference>
<dbReference type="GO" id="GO:0016491">
    <property type="term" value="F:oxidoreductase activity"/>
    <property type="evidence" value="ECO:0007669"/>
    <property type="project" value="UniProtKB-KW"/>
</dbReference>
<evidence type="ECO:0000256" key="1">
    <source>
        <dbReference type="ARBA" id="ARBA00006484"/>
    </source>
</evidence>
<comment type="similarity">
    <text evidence="1 3">Belongs to the short-chain dehydrogenases/reductases (SDR) family.</text>
</comment>
<comment type="caution">
    <text evidence="4">The sequence shown here is derived from an EMBL/GenBank/DDBJ whole genome shotgun (WGS) entry which is preliminary data.</text>
</comment>
<organism evidence="4 5">
    <name type="scientific">[Mycobacterium] crassicus</name>
    <dbReference type="NCBI Taxonomy" id="2872309"/>
    <lineage>
        <taxon>Bacteria</taxon>
        <taxon>Bacillati</taxon>
        <taxon>Actinomycetota</taxon>
        <taxon>Actinomycetes</taxon>
        <taxon>Mycobacteriales</taxon>
        <taxon>Mycobacteriaceae</taxon>
        <taxon>Mycolicibacter</taxon>
    </lineage>
</organism>
<keyword evidence="2 4" id="KW-0560">Oxidoreductase</keyword>
<dbReference type="InterPro" id="IPR020904">
    <property type="entry name" value="Sc_DH/Rdtase_CS"/>
</dbReference>
<dbReference type="Pfam" id="PF00106">
    <property type="entry name" value="adh_short"/>
    <property type="match status" value="1"/>
</dbReference>
<protein>
    <submittedName>
        <fullName evidence="4">SDR family oxidoreductase</fullName>
        <ecNumber evidence="4">1.-.-.-</ecNumber>
    </submittedName>
</protein>
<dbReference type="PANTHER" id="PTHR43669:SF3">
    <property type="entry name" value="ALCOHOL DEHYDROGENASE, PUTATIVE (AFU_ORTHOLOGUE AFUA_3G03445)-RELATED"/>
    <property type="match status" value="1"/>
</dbReference>
<dbReference type="Gene3D" id="3.40.50.720">
    <property type="entry name" value="NAD(P)-binding Rossmann-like Domain"/>
    <property type="match status" value="1"/>
</dbReference>
<evidence type="ECO:0000313" key="4">
    <source>
        <dbReference type="EMBL" id="MEB3023146.1"/>
    </source>
</evidence>
<dbReference type="SUPFAM" id="SSF51735">
    <property type="entry name" value="NAD(P)-binding Rossmann-fold domains"/>
    <property type="match status" value="1"/>
</dbReference>
<dbReference type="PRINTS" id="PR00081">
    <property type="entry name" value="GDHRDH"/>
</dbReference>
<dbReference type="EMBL" id="JAYJJR010000014">
    <property type="protein sequence ID" value="MEB3023146.1"/>
    <property type="molecule type" value="Genomic_DNA"/>
</dbReference>
<evidence type="ECO:0000313" key="5">
    <source>
        <dbReference type="Proteomes" id="UP001299596"/>
    </source>
</evidence>
<dbReference type="InterPro" id="IPR036291">
    <property type="entry name" value="NAD(P)-bd_dom_sf"/>
</dbReference>
<gene>
    <name evidence="4" type="ORF">K6T79_19055</name>
</gene>
<reference evidence="4 5" key="1">
    <citation type="submission" date="2023-12" db="EMBL/GenBank/DDBJ databases">
        <title>Description of new species of Mycobacterium terrae complex isolated from sewage at the Sao Paulo Zoological Park Foundation in Brazil.</title>
        <authorList>
            <person name="Romagnoli C.L."/>
            <person name="Conceicao E.C."/>
            <person name="Machado E."/>
            <person name="Barreto L.B.P.F."/>
            <person name="Sharma A."/>
            <person name="Silva N.M."/>
            <person name="Marques L.E."/>
            <person name="Juliana M.A."/>
            <person name="Lourenco M.C.S."/>
            <person name="Digiampietri L.A."/>
            <person name="Suffys P.N."/>
            <person name="Viana-Niero C."/>
        </authorList>
    </citation>
    <scope>NUCLEOTIDE SEQUENCE [LARGE SCALE GENOMIC DNA]</scope>
    <source>
        <strain evidence="4 5">MYC098</strain>
    </source>
</reference>
<dbReference type="InterPro" id="IPR002347">
    <property type="entry name" value="SDR_fam"/>
</dbReference>
<evidence type="ECO:0000256" key="2">
    <source>
        <dbReference type="ARBA" id="ARBA00023002"/>
    </source>
</evidence>
<evidence type="ECO:0000256" key="3">
    <source>
        <dbReference type="RuleBase" id="RU000363"/>
    </source>
</evidence>
<dbReference type="CDD" id="cd05233">
    <property type="entry name" value="SDR_c"/>
    <property type="match status" value="1"/>
</dbReference>
<keyword evidence="5" id="KW-1185">Reference proteome</keyword>
<proteinExistence type="inferred from homology"/>
<sequence>MGQRSALITGGSAGIGFAIAQALVREGWAVTLAARDPDKLAAAAASLDASEVNTVAVNLAKDDAVDVAIGAHLDRFGGLDLLVNNAGMGSVGSIGDKPAKALDLELAINFRSAYLMIQAAIPALRRAAAERGKAHIINVSSLVALVNPPNGSVYAATKAALVSLSRSAHAELSRHGIHVTALLPGFVDTPGTAWTGPSVRDQMLPASDMAEAVLFLLRTSARCFVPEIIMTNAGPSIYHSLVDWDSAAT</sequence>
<dbReference type="RefSeq" id="WP_225404252.1">
    <property type="nucleotide sequence ID" value="NZ_JAYJJR010000014.1"/>
</dbReference>
<dbReference type="PANTHER" id="PTHR43669">
    <property type="entry name" value="5-KETO-D-GLUCONATE 5-REDUCTASE"/>
    <property type="match status" value="1"/>
</dbReference>
<accession>A0ABU5XLS2</accession>
<dbReference type="Proteomes" id="UP001299596">
    <property type="component" value="Unassembled WGS sequence"/>
</dbReference>
<dbReference type="EC" id="1.-.-.-" evidence="4"/>
<name>A0ABU5XLS2_9MYCO</name>